<dbReference type="PANTHER" id="PTHR34351">
    <property type="entry name" value="SLR1927 PROTEIN-RELATED"/>
    <property type="match status" value="1"/>
</dbReference>
<keyword evidence="2" id="KW-1133">Transmembrane helix</keyword>
<keyword evidence="2" id="KW-0812">Transmembrane</keyword>
<keyword evidence="4" id="KW-1185">Reference proteome</keyword>
<dbReference type="RefSeq" id="WP_160063271.1">
    <property type="nucleotide sequence ID" value="NZ_WUYX01000019.1"/>
</dbReference>
<feature type="compositionally biased region" description="Low complexity" evidence="1">
    <location>
        <begin position="348"/>
        <end position="361"/>
    </location>
</feature>
<comment type="caution">
    <text evidence="3">The sequence shown here is derived from an EMBL/GenBank/DDBJ whole genome shotgun (WGS) entry which is preliminary data.</text>
</comment>
<dbReference type="AlphaFoldDB" id="A0A6B0VKV3"/>
<name>A0A6B0VKV3_9EURY</name>
<feature type="region of interest" description="Disordered" evidence="1">
    <location>
        <begin position="328"/>
        <end position="370"/>
    </location>
</feature>
<keyword evidence="2" id="KW-0472">Membrane</keyword>
<reference evidence="3 4" key="1">
    <citation type="submission" date="2020-01" db="EMBL/GenBank/DDBJ databases">
        <title>Natronorubrum sp. JWXQ-INN 674 isolated from Inner Mongolia Autonomous Region of China.</title>
        <authorList>
            <person name="Xue Q."/>
        </authorList>
    </citation>
    <scope>NUCLEOTIDE SEQUENCE [LARGE SCALE GENOMIC DNA]</scope>
    <source>
        <strain evidence="3 4">JWXQ-INN-674</strain>
    </source>
</reference>
<evidence type="ECO:0000313" key="4">
    <source>
        <dbReference type="Proteomes" id="UP000434101"/>
    </source>
</evidence>
<dbReference type="Proteomes" id="UP000434101">
    <property type="component" value="Unassembled WGS sequence"/>
</dbReference>
<sequence>MRLTIRGWAVVAVVAASFAMAWEFGPRALNAIVTPLIVVLVAGVVTTLRADRPEIRRRSVGEGFIGETREVTVTIDSGTTVSATVRDTVGDGLSAVDGDPVAETTLDGATTFSYDVRLEKRGNKQVGPLSIVVTDVLGLVKRRFEYEETAAVLVYPRIHDLRGGSTRDLQALAAIADQRDREEFDHLREYQRGDSLRDVHWKSAAKRPDDDLVVTEYVTDDEVGSATVAGECLQGEGSPDKLAETVASVATYLLEEGVDVGVTVPDDARPPGSGQEHHYDLLGLLALVDAGELEDQQRRAADVLVRTDADGTRVTVGGQTIPFDHLVNARGRTERADRDGQSRGRGRAGTAADAETGTDTTAGDETEVGA</sequence>
<dbReference type="EMBL" id="WUYX01000019">
    <property type="protein sequence ID" value="MXV61412.1"/>
    <property type="molecule type" value="Genomic_DNA"/>
</dbReference>
<accession>A0A6B0VKV3</accession>
<evidence type="ECO:0000256" key="2">
    <source>
        <dbReference type="SAM" id="Phobius"/>
    </source>
</evidence>
<protein>
    <submittedName>
        <fullName evidence="3">DUF58 domain-containing protein</fullName>
    </submittedName>
</protein>
<dbReference type="OrthoDB" id="313155at2157"/>
<proteinExistence type="predicted"/>
<evidence type="ECO:0000313" key="3">
    <source>
        <dbReference type="EMBL" id="MXV61412.1"/>
    </source>
</evidence>
<evidence type="ECO:0000256" key="1">
    <source>
        <dbReference type="SAM" id="MobiDB-lite"/>
    </source>
</evidence>
<gene>
    <name evidence="3" type="ORF">GS429_04905</name>
</gene>
<organism evidence="3 4">
    <name type="scientific">Natronorubrum halalkaliphilum</name>
    <dbReference type="NCBI Taxonomy" id="2691917"/>
    <lineage>
        <taxon>Archaea</taxon>
        <taxon>Methanobacteriati</taxon>
        <taxon>Methanobacteriota</taxon>
        <taxon>Stenosarchaea group</taxon>
        <taxon>Halobacteria</taxon>
        <taxon>Halobacteriales</taxon>
        <taxon>Natrialbaceae</taxon>
        <taxon>Natronorubrum</taxon>
    </lineage>
</organism>
<feature type="compositionally biased region" description="Basic and acidic residues" evidence="1">
    <location>
        <begin position="331"/>
        <end position="342"/>
    </location>
</feature>
<feature type="transmembrane region" description="Helical" evidence="2">
    <location>
        <begin position="31"/>
        <end position="48"/>
    </location>
</feature>